<comment type="caution">
    <text evidence="1">The sequence shown here is derived from an EMBL/GenBank/DDBJ whole genome shotgun (WGS) entry which is preliminary data.</text>
</comment>
<gene>
    <name evidence="1" type="ORF">I5Q09_24345</name>
</gene>
<dbReference type="EMBL" id="JADTXM010000029">
    <property type="protein sequence ID" value="MBH3441813.1"/>
    <property type="molecule type" value="Genomic_DNA"/>
</dbReference>
<protein>
    <submittedName>
        <fullName evidence="1">Uncharacterized protein</fullName>
    </submittedName>
</protein>
<organism evidence="1 2">
    <name type="scientific">Pseudomonas luteola</name>
    <dbReference type="NCBI Taxonomy" id="47886"/>
    <lineage>
        <taxon>Bacteria</taxon>
        <taxon>Pseudomonadati</taxon>
        <taxon>Pseudomonadota</taxon>
        <taxon>Gammaproteobacteria</taxon>
        <taxon>Pseudomonadales</taxon>
        <taxon>Pseudomonadaceae</taxon>
        <taxon>Pseudomonas</taxon>
    </lineage>
</organism>
<evidence type="ECO:0000313" key="1">
    <source>
        <dbReference type="EMBL" id="MBH3441813.1"/>
    </source>
</evidence>
<accession>A0ABS0N0J2</accession>
<reference evidence="1 2" key="1">
    <citation type="submission" date="2020-11" db="EMBL/GenBank/DDBJ databases">
        <title>Enhanced detection system for hospital associated transmission using whole genome sequencing surveillance.</title>
        <authorList>
            <person name="Harrison L.H."/>
            <person name="Van Tyne D."/>
            <person name="Marsh J.W."/>
            <person name="Griffith M.P."/>
            <person name="Snyder D.J."/>
            <person name="Cooper V.S."/>
            <person name="Mustapha M."/>
        </authorList>
    </citation>
    <scope>NUCLEOTIDE SEQUENCE [LARGE SCALE GENOMIC DNA]</scope>
    <source>
        <strain evidence="1 2">PSB00013</strain>
    </source>
</reference>
<dbReference type="Proteomes" id="UP000638986">
    <property type="component" value="Unassembled WGS sequence"/>
</dbReference>
<name>A0ABS0N0J2_PSELU</name>
<dbReference type="RefSeq" id="WP_197873530.1">
    <property type="nucleotide sequence ID" value="NZ_JADTXM010000029.1"/>
</dbReference>
<evidence type="ECO:0000313" key="2">
    <source>
        <dbReference type="Proteomes" id="UP000638986"/>
    </source>
</evidence>
<proteinExistence type="predicted"/>
<sequence length="231" mass="27168">MKEPQLQPNHFLGLIKFFRSEEYLNQLIAGKMHCQTPETYRLHKDEGVSDKVESCLHSWRKARGDAEVYVEIDGIQIDPKDLVGFTLHRSDSIESWLHCWFSLRLPADNDAMEQLKADLRKMKEYFGRDYVFILNKDVLPFISLLKEASNENLWCGEVSYSDNSMEWNERCKSTAYSYQHEYRFGFGQCDTNEIEPYVFFYPQGFSHLMHKNLDFKLAGDDGTIFFDLRAI</sequence>